<dbReference type="AlphaFoldDB" id="A0A1M6Z0U3"/>
<dbReference type="InterPro" id="IPR036983">
    <property type="entry name" value="AIM24_sf"/>
</dbReference>
<dbReference type="Pfam" id="PF01987">
    <property type="entry name" value="AIM24"/>
    <property type="match status" value="1"/>
</dbReference>
<dbReference type="PANTHER" id="PTHR38074">
    <property type="entry name" value="ALTERED INHERITANCE OF MITOCHONDRIA PROTEIN 24, MITOCHONDRIAL"/>
    <property type="match status" value="1"/>
</dbReference>
<dbReference type="EMBL" id="FRAH01000082">
    <property type="protein sequence ID" value="SHL24164.1"/>
    <property type="molecule type" value="Genomic_DNA"/>
</dbReference>
<evidence type="ECO:0000313" key="2">
    <source>
        <dbReference type="Proteomes" id="UP000183975"/>
    </source>
</evidence>
<dbReference type="GeneID" id="78177774"/>
<dbReference type="InterPro" id="IPR002838">
    <property type="entry name" value="AIM24"/>
</dbReference>
<name>A0A1M6Z0U3_9FIRM</name>
<evidence type="ECO:0000313" key="1">
    <source>
        <dbReference type="EMBL" id="SHL24164.1"/>
    </source>
</evidence>
<reference evidence="1 2" key="1">
    <citation type="submission" date="2016-11" db="EMBL/GenBank/DDBJ databases">
        <authorList>
            <person name="Jaros S."/>
            <person name="Januszkiewicz K."/>
            <person name="Wedrychowicz H."/>
        </authorList>
    </citation>
    <scope>NUCLEOTIDE SEQUENCE [LARGE SCALE GENOMIC DNA]</scope>
    <source>
        <strain evidence="1 2">DSM 14214</strain>
    </source>
</reference>
<accession>A0A1M6Z0U3</accession>
<gene>
    <name evidence="1" type="ORF">SAMN02745138_03125</name>
</gene>
<dbReference type="PANTHER" id="PTHR38074:SF1">
    <property type="entry name" value="ALTERED INHERITANCE OF MITOCHONDRIA PROTEIN 24, MITOCHONDRIAL"/>
    <property type="match status" value="1"/>
</dbReference>
<dbReference type="Gene3D" id="3.60.160.10">
    <property type="entry name" value="Mitochondrial biogenesis AIM24"/>
    <property type="match status" value="1"/>
</dbReference>
<keyword evidence="2" id="KW-1185">Reference proteome</keyword>
<organism evidence="1 2">
    <name type="scientific">Anaerotignum lactatifermentans DSM 14214</name>
    <dbReference type="NCBI Taxonomy" id="1121323"/>
    <lineage>
        <taxon>Bacteria</taxon>
        <taxon>Bacillati</taxon>
        <taxon>Bacillota</taxon>
        <taxon>Clostridia</taxon>
        <taxon>Lachnospirales</taxon>
        <taxon>Anaerotignaceae</taxon>
        <taxon>Anaerotignum</taxon>
    </lineage>
</organism>
<proteinExistence type="predicted"/>
<dbReference type="OrthoDB" id="9779518at2"/>
<dbReference type="SUPFAM" id="SSF51219">
    <property type="entry name" value="TRAP-like"/>
    <property type="match status" value="1"/>
</dbReference>
<dbReference type="InterPro" id="IPR016031">
    <property type="entry name" value="Trp_RNA-bd_attenuator-like_dom"/>
</dbReference>
<dbReference type="RefSeq" id="WP_072853305.1">
    <property type="nucleotide sequence ID" value="NZ_FRAH01000082.1"/>
</dbReference>
<protein>
    <submittedName>
        <fullName evidence="1">Uncharacterized conserved protein, AIM24 family</fullName>
    </submittedName>
</protein>
<dbReference type="Proteomes" id="UP000183975">
    <property type="component" value="Unassembled WGS sequence"/>
</dbReference>
<sequence>MYQIKNLLENDDIRVLTELGPFTVIEYLRDLSVSPANAATAYFASEMNVRRRQVICDLKKANITLQAGAMQWMVGNVNATTGIKGVGDLFGKAIRGKATGESAIKPEYTGNGTLVLEPTYKYILLEDVADWNGSLILEDGLFLACDSNLTHKAVMRSNLSSAVAGGEGLFNLGLSGSGVVALECPCPREELIEINLQDDVLKIDGNMAIAWSGSLDFTVERSGKTLIGSAASGEGLVNVFRGTGRVLMAPVLD</sequence>